<gene>
    <name evidence="2" type="ORF">R3P38DRAFT_1860131</name>
</gene>
<feature type="signal peptide" evidence="1">
    <location>
        <begin position="1"/>
        <end position="25"/>
    </location>
</feature>
<evidence type="ECO:0000313" key="2">
    <source>
        <dbReference type="EMBL" id="KAK7048333.1"/>
    </source>
</evidence>
<dbReference type="EMBL" id="JAWWNJ010000009">
    <property type="protein sequence ID" value="KAK7048333.1"/>
    <property type="molecule type" value="Genomic_DNA"/>
</dbReference>
<dbReference type="AlphaFoldDB" id="A0AAW0D9U8"/>
<accession>A0AAW0D9U8</accession>
<evidence type="ECO:0008006" key="4">
    <source>
        <dbReference type="Google" id="ProtNLM"/>
    </source>
</evidence>
<protein>
    <recommendedName>
        <fullName evidence="4">Secreted protein</fullName>
    </recommendedName>
</protein>
<keyword evidence="3" id="KW-1185">Reference proteome</keyword>
<feature type="chain" id="PRO_5043362279" description="Secreted protein" evidence="1">
    <location>
        <begin position="26"/>
        <end position="101"/>
    </location>
</feature>
<name>A0AAW0D9U8_9AGAR</name>
<sequence>MSSSSLTLSTWRLIICSLFAGCAEGSSREHCVSNMYSSSGIEIRGHVPLCHLPSIKPELAGPAYLSQLWSVVGAHTSHSSTTISSLTPLLKPLDLNAAQQL</sequence>
<evidence type="ECO:0000313" key="3">
    <source>
        <dbReference type="Proteomes" id="UP001362999"/>
    </source>
</evidence>
<organism evidence="2 3">
    <name type="scientific">Favolaschia claudopus</name>
    <dbReference type="NCBI Taxonomy" id="2862362"/>
    <lineage>
        <taxon>Eukaryota</taxon>
        <taxon>Fungi</taxon>
        <taxon>Dikarya</taxon>
        <taxon>Basidiomycota</taxon>
        <taxon>Agaricomycotina</taxon>
        <taxon>Agaricomycetes</taxon>
        <taxon>Agaricomycetidae</taxon>
        <taxon>Agaricales</taxon>
        <taxon>Marasmiineae</taxon>
        <taxon>Mycenaceae</taxon>
        <taxon>Favolaschia</taxon>
    </lineage>
</organism>
<keyword evidence="1" id="KW-0732">Signal</keyword>
<evidence type="ECO:0000256" key="1">
    <source>
        <dbReference type="SAM" id="SignalP"/>
    </source>
</evidence>
<proteinExistence type="predicted"/>
<dbReference type="Proteomes" id="UP001362999">
    <property type="component" value="Unassembled WGS sequence"/>
</dbReference>
<comment type="caution">
    <text evidence="2">The sequence shown here is derived from an EMBL/GenBank/DDBJ whole genome shotgun (WGS) entry which is preliminary data.</text>
</comment>
<reference evidence="2 3" key="1">
    <citation type="journal article" date="2024" name="J Genomics">
        <title>Draft genome sequencing and assembly of Favolaschia claudopus CIRM-BRFM 2984 isolated from oak limbs.</title>
        <authorList>
            <person name="Navarro D."/>
            <person name="Drula E."/>
            <person name="Chaduli D."/>
            <person name="Cazenave R."/>
            <person name="Ahrendt S."/>
            <person name="Wang J."/>
            <person name="Lipzen A."/>
            <person name="Daum C."/>
            <person name="Barry K."/>
            <person name="Grigoriev I.V."/>
            <person name="Favel A."/>
            <person name="Rosso M.N."/>
            <person name="Martin F."/>
        </authorList>
    </citation>
    <scope>NUCLEOTIDE SEQUENCE [LARGE SCALE GENOMIC DNA]</scope>
    <source>
        <strain evidence="2 3">CIRM-BRFM 2984</strain>
    </source>
</reference>